<evidence type="ECO:0000313" key="5">
    <source>
        <dbReference type="Proteomes" id="UP000001110"/>
    </source>
</evidence>
<dbReference type="Gene3D" id="3.30.450.330">
    <property type="match status" value="1"/>
</dbReference>
<accession>A6LNR4</accession>
<dbReference type="InterPro" id="IPR050515">
    <property type="entry name" value="Beta-lactam/transpept"/>
</dbReference>
<dbReference type="RefSeq" id="WP_012057924.1">
    <property type="nucleotide sequence ID" value="NC_009616.1"/>
</dbReference>
<evidence type="ECO:0000256" key="1">
    <source>
        <dbReference type="ARBA" id="ARBA00004370"/>
    </source>
</evidence>
<dbReference type="InterPro" id="IPR036138">
    <property type="entry name" value="PBP_dimer_sf"/>
</dbReference>
<evidence type="ECO:0000256" key="2">
    <source>
        <dbReference type="ARBA" id="ARBA00023136"/>
    </source>
</evidence>
<dbReference type="eggNOG" id="COG0768">
    <property type="taxonomic scope" value="Bacteria"/>
</dbReference>
<dbReference type="PANTHER" id="PTHR30627:SF1">
    <property type="entry name" value="PEPTIDOGLYCAN D,D-TRANSPEPTIDASE FTSI"/>
    <property type="match status" value="1"/>
</dbReference>
<reference evidence="4 5" key="1">
    <citation type="submission" date="2007-05" db="EMBL/GenBank/DDBJ databases">
        <title>Complete sequence of Thermosipho melanesiensis BI429.</title>
        <authorList>
            <consortium name="US DOE Joint Genome Institute"/>
            <person name="Copeland A."/>
            <person name="Lucas S."/>
            <person name="Lapidus A."/>
            <person name="Barry K."/>
            <person name="Glavina del Rio T."/>
            <person name="Dalin E."/>
            <person name="Tice H."/>
            <person name="Pitluck S."/>
            <person name="Chertkov O."/>
            <person name="Brettin T."/>
            <person name="Bruce D."/>
            <person name="Detter J.C."/>
            <person name="Han C."/>
            <person name="Schmutz J."/>
            <person name="Larimer F."/>
            <person name="Land M."/>
            <person name="Hauser L."/>
            <person name="Kyrpides N."/>
            <person name="Mikhailova N."/>
            <person name="Nelson K."/>
            <person name="Gogarten J.P."/>
            <person name="Noll K."/>
            <person name="Richardson P."/>
        </authorList>
    </citation>
    <scope>NUCLEOTIDE SEQUENCE [LARGE SCALE GENOMIC DNA]</scope>
    <source>
        <strain evidence="5">DSM 12029 / CIP 104789 / BI429</strain>
    </source>
</reference>
<dbReference type="KEGG" id="tme:Tmel_1726"/>
<organism evidence="4 5">
    <name type="scientific">Thermosipho melanesiensis (strain DSM 12029 / CIP 104789 / BI429)</name>
    <dbReference type="NCBI Taxonomy" id="391009"/>
    <lineage>
        <taxon>Bacteria</taxon>
        <taxon>Thermotogati</taxon>
        <taxon>Thermotogota</taxon>
        <taxon>Thermotogae</taxon>
        <taxon>Thermotogales</taxon>
        <taxon>Fervidobacteriaceae</taxon>
        <taxon>Thermosipho</taxon>
    </lineage>
</organism>
<dbReference type="GO" id="GO:0071555">
    <property type="term" value="P:cell wall organization"/>
    <property type="evidence" value="ECO:0007669"/>
    <property type="project" value="TreeGrafter"/>
</dbReference>
<dbReference type="GO" id="GO:0008658">
    <property type="term" value="F:penicillin binding"/>
    <property type="evidence" value="ECO:0007669"/>
    <property type="project" value="InterPro"/>
</dbReference>
<dbReference type="Proteomes" id="UP000001110">
    <property type="component" value="Chromosome"/>
</dbReference>
<dbReference type="EC" id="2.4.1.129" evidence="4"/>
<keyword evidence="2" id="KW-0472">Membrane</keyword>
<comment type="subcellular location">
    <subcellularLocation>
        <location evidence="1">Membrane</location>
    </subcellularLocation>
</comment>
<feature type="domain" description="Penicillin-binding protein transpeptidase" evidence="3">
    <location>
        <begin position="225"/>
        <end position="506"/>
    </location>
</feature>
<dbReference type="EMBL" id="CP000716">
    <property type="protein sequence ID" value="ABR31565.1"/>
    <property type="molecule type" value="Genomic_DNA"/>
</dbReference>
<dbReference type="SUPFAM" id="SSF56519">
    <property type="entry name" value="Penicillin binding protein dimerisation domain"/>
    <property type="match status" value="1"/>
</dbReference>
<dbReference type="GO" id="GO:0005886">
    <property type="term" value="C:plasma membrane"/>
    <property type="evidence" value="ECO:0007669"/>
    <property type="project" value="TreeGrafter"/>
</dbReference>
<dbReference type="HOGENOM" id="CLU_009289_6_0_0"/>
<protein>
    <submittedName>
        <fullName evidence="4">Peptidoglycan glycosyltransferase</fullName>
        <ecNumber evidence="4">2.4.1.129</ecNumber>
    </submittedName>
</protein>
<dbReference type="InterPro" id="IPR001460">
    <property type="entry name" value="PCN-bd_Tpept"/>
</dbReference>
<evidence type="ECO:0000259" key="3">
    <source>
        <dbReference type="Pfam" id="PF00905"/>
    </source>
</evidence>
<evidence type="ECO:0000313" key="4">
    <source>
        <dbReference type="EMBL" id="ABR31565.1"/>
    </source>
</evidence>
<dbReference type="Gene3D" id="3.40.710.10">
    <property type="entry name" value="DD-peptidase/beta-lactamase superfamily"/>
    <property type="match status" value="1"/>
</dbReference>
<keyword evidence="4" id="KW-0328">Glycosyltransferase</keyword>
<dbReference type="Pfam" id="PF00905">
    <property type="entry name" value="Transpeptidase"/>
    <property type="match status" value="1"/>
</dbReference>
<name>A6LNR4_THEM4</name>
<dbReference type="SUPFAM" id="SSF56601">
    <property type="entry name" value="beta-lactamase/transpeptidase-like"/>
    <property type="match status" value="1"/>
</dbReference>
<keyword evidence="4" id="KW-0808">Transferase</keyword>
<dbReference type="Gene3D" id="3.90.1310.10">
    <property type="entry name" value="Penicillin-binding protein 2a (Domain 2)"/>
    <property type="match status" value="1"/>
</dbReference>
<dbReference type="InterPro" id="IPR012338">
    <property type="entry name" value="Beta-lactam/transpept-like"/>
</dbReference>
<reference evidence="4 5" key="2">
    <citation type="journal article" date="2009" name="Proc. Natl. Acad. Sci. U.S.A.">
        <title>On the chimeric nature, thermophilic origin, and phylogenetic placement of the Thermotogales.</title>
        <authorList>
            <person name="Zhaxybayeva O."/>
            <person name="Swithers K.S."/>
            <person name="Lapierre P."/>
            <person name="Fournier G.P."/>
            <person name="Bickhart D.M."/>
            <person name="DeBoy R.T."/>
            <person name="Nelson K.E."/>
            <person name="Nesbo C.L."/>
            <person name="Doolittle W.F."/>
            <person name="Gogarten J.P."/>
            <person name="Noll K.M."/>
        </authorList>
    </citation>
    <scope>NUCLEOTIDE SEQUENCE [LARGE SCALE GENOMIC DNA]</scope>
    <source>
        <strain evidence="5">DSM 12029 / CIP 104789 / BI429</strain>
    </source>
</reference>
<sequence length="574" mass="65042">MKIRVIFIYSLLLLLILIETINILKINSSETDNTLEIKIPSLRGSIYDCNDNLIATSVPHYVAYLDVDFLNRFYNPSMEIDLKLLESRFNIKIDREKRFIKIGEANDIDEIRNRIPTNLRKFVNISIVQKRISLSDFGMDLIIGNIHNQNYSGIEKVFNEYLKEKSDGKIVFKFSGNISKKGNITNIIPPKNGNNLKLTIDSLLQKKLYELAFKEKEKYNAESVGIILMETKTAKIKSLVTTNTWPDYTMGYIEPGSALKPIFYAAALDLNVTTKDATFICNGYIYPETDLDIKITDIHPHGLIDLKKAISESCNVAAVKTSKILVENYGQEILYNIFKTFHFGEPTGIELPGEIGGILKSPENWSKVDWAYLPIGYSIGVTPIQLISAFNSIINDGIYISPTIVENSTQKKYRVITIKTSKLMRNFLKDVVENGTGKHAKVPGIEIFGKTGTSEIKPNSGKYLMTFVGSFKINDLMYTGLIWVRNPTGYYLSSEVAAPIFRELIKTVIEYIKKEENSIYVTPGVVPNVKGWNLRQLLELKKYFNITFVGKGLYAEKQIPNPGILSDKFTIYLK</sequence>
<dbReference type="AlphaFoldDB" id="A6LNR4"/>
<dbReference type="GO" id="GO:0016757">
    <property type="term" value="F:glycosyltransferase activity"/>
    <property type="evidence" value="ECO:0007669"/>
    <property type="project" value="UniProtKB-KW"/>
</dbReference>
<dbReference type="STRING" id="391009.Tmel_1726"/>
<gene>
    <name evidence="4" type="ordered locus">Tmel_1726</name>
</gene>
<dbReference type="PANTHER" id="PTHR30627">
    <property type="entry name" value="PEPTIDOGLYCAN D,D-TRANSPEPTIDASE"/>
    <property type="match status" value="1"/>
</dbReference>
<proteinExistence type="predicted"/>